<evidence type="ECO:0000256" key="4">
    <source>
        <dbReference type="ARBA" id="ARBA00023054"/>
    </source>
</evidence>
<dbReference type="STRING" id="57577.A0A2K3PFC9"/>
<dbReference type="GO" id="GO:0003677">
    <property type="term" value="F:DNA binding"/>
    <property type="evidence" value="ECO:0007669"/>
    <property type="project" value="InterPro"/>
</dbReference>
<proteinExistence type="inferred from homology"/>
<accession>A0A2K3PFC9</accession>
<dbReference type="AlphaFoldDB" id="A0A2K3PFC9"/>
<reference evidence="9 10" key="2">
    <citation type="journal article" date="2017" name="Front. Plant Sci.">
        <title>Gene Classification and Mining of Molecular Markers Useful in Red Clover (Trifolium pratense) Breeding.</title>
        <authorList>
            <person name="Istvanek J."/>
            <person name="Dluhosova J."/>
            <person name="Dluhos P."/>
            <person name="Patkova L."/>
            <person name="Nedelnik J."/>
            <person name="Repkova J."/>
        </authorList>
    </citation>
    <scope>NUCLEOTIDE SEQUENCE [LARGE SCALE GENOMIC DNA]</scope>
    <source>
        <strain evidence="10">cv. Tatra</strain>
        <tissue evidence="9">Young leaves</tissue>
    </source>
</reference>
<dbReference type="SUPFAM" id="SSF46689">
    <property type="entry name" value="Homeodomain-like"/>
    <property type="match status" value="1"/>
</dbReference>
<dbReference type="InterPro" id="IPR009057">
    <property type="entry name" value="Homeodomain-like_sf"/>
</dbReference>
<comment type="caution">
    <text evidence="9">The sequence shown here is derived from an EMBL/GenBank/DDBJ whole genome shotgun (WGS) entry which is preliminary data.</text>
</comment>
<dbReference type="NCBIfam" id="TIGR01557">
    <property type="entry name" value="myb_SHAQKYF"/>
    <property type="match status" value="1"/>
</dbReference>
<dbReference type="PANTHER" id="PTHR31499">
    <property type="entry name" value="MYB FAMILY TRANSCRIPTION FACTOR PHL11"/>
    <property type="match status" value="1"/>
</dbReference>
<evidence type="ECO:0000256" key="3">
    <source>
        <dbReference type="ARBA" id="ARBA00023015"/>
    </source>
</evidence>
<dbReference type="Gene3D" id="1.10.10.60">
    <property type="entry name" value="Homeodomain-like"/>
    <property type="match status" value="1"/>
</dbReference>
<dbReference type="GO" id="GO:0003700">
    <property type="term" value="F:DNA-binding transcription factor activity"/>
    <property type="evidence" value="ECO:0007669"/>
    <property type="project" value="InterPro"/>
</dbReference>
<evidence type="ECO:0000259" key="8">
    <source>
        <dbReference type="Pfam" id="PF14379"/>
    </source>
</evidence>
<comment type="similarity">
    <text evidence="2">Belongs to the MYB-CC family.</text>
</comment>
<feature type="domain" description="Myb-like" evidence="7">
    <location>
        <begin position="17"/>
        <end position="65"/>
    </location>
</feature>
<dbReference type="Proteomes" id="UP000236291">
    <property type="component" value="Unassembled WGS sequence"/>
</dbReference>
<dbReference type="InterPro" id="IPR025756">
    <property type="entry name" value="Myb_CC_LHEQLE"/>
</dbReference>
<keyword evidence="3" id="KW-0805">Transcription regulation</keyword>
<keyword evidence="5" id="KW-0804">Transcription</keyword>
<reference evidence="9 10" key="1">
    <citation type="journal article" date="2014" name="Am. J. Bot.">
        <title>Genome assembly and annotation for red clover (Trifolium pratense; Fabaceae).</title>
        <authorList>
            <person name="Istvanek J."/>
            <person name="Jaros M."/>
            <person name="Krenek A."/>
            <person name="Repkova J."/>
        </authorList>
    </citation>
    <scope>NUCLEOTIDE SEQUENCE [LARGE SCALE GENOMIC DNA]</scope>
    <source>
        <strain evidence="10">cv. Tatra</strain>
        <tissue evidence="9">Young leaves</tissue>
    </source>
</reference>
<keyword evidence="6" id="KW-0539">Nucleus</keyword>
<keyword evidence="4" id="KW-0175">Coiled coil</keyword>
<dbReference type="InterPro" id="IPR006447">
    <property type="entry name" value="Myb_dom_plants"/>
</dbReference>
<evidence type="ECO:0000256" key="2">
    <source>
        <dbReference type="ARBA" id="ARBA00006783"/>
    </source>
</evidence>
<gene>
    <name evidence="9" type="ORF">L195_g010669</name>
</gene>
<dbReference type="FunFam" id="1.10.10.60:FF:000007">
    <property type="entry name" value="Two-component response regulator"/>
    <property type="match status" value="1"/>
</dbReference>
<evidence type="ECO:0000313" key="10">
    <source>
        <dbReference type="Proteomes" id="UP000236291"/>
    </source>
</evidence>
<evidence type="ECO:0000256" key="1">
    <source>
        <dbReference type="ARBA" id="ARBA00004123"/>
    </source>
</evidence>
<dbReference type="EMBL" id="ASHM01006507">
    <property type="protein sequence ID" value="PNY14000.1"/>
    <property type="molecule type" value="Genomic_DNA"/>
</dbReference>
<name>A0A2K3PFC9_TRIPR</name>
<dbReference type="GO" id="GO:0005634">
    <property type="term" value="C:nucleus"/>
    <property type="evidence" value="ECO:0007669"/>
    <property type="project" value="UniProtKB-SubCell"/>
</dbReference>
<evidence type="ECO:0000313" key="9">
    <source>
        <dbReference type="EMBL" id="PNY14000.1"/>
    </source>
</evidence>
<evidence type="ECO:0000259" key="7">
    <source>
        <dbReference type="Pfam" id="PF00249"/>
    </source>
</evidence>
<feature type="domain" description="MYB-CC type transcription factor LHEQLE-containing" evidence="8">
    <location>
        <begin position="94"/>
        <end position="116"/>
    </location>
</feature>
<evidence type="ECO:0000256" key="6">
    <source>
        <dbReference type="ARBA" id="ARBA00023242"/>
    </source>
</evidence>
<comment type="subcellular location">
    <subcellularLocation>
        <location evidence="1">Nucleus</location>
    </subcellularLocation>
</comment>
<dbReference type="Pfam" id="PF00249">
    <property type="entry name" value="Myb_DNA-binding"/>
    <property type="match status" value="1"/>
</dbReference>
<sequence length="116" mass="13295">MFTSSGSSVSYKTRTIWTQDLHEKFVECVNRLGGADKAMPSAILRLMESDGLTIFHVKYHLKKYRISMAEPAHGKSDKRKTHVENVNLDVKSGVQIKEALQLQLDDQRRLHEQLEV</sequence>
<evidence type="ECO:0000256" key="5">
    <source>
        <dbReference type="ARBA" id="ARBA00023163"/>
    </source>
</evidence>
<organism evidence="9 10">
    <name type="scientific">Trifolium pratense</name>
    <name type="common">Red clover</name>
    <dbReference type="NCBI Taxonomy" id="57577"/>
    <lineage>
        <taxon>Eukaryota</taxon>
        <taxon>Viridiplantae</taxon>
        <taxon>Streptophyta</taxon>
        <taxon>Embryophyta</taxon>
        <taxon>Tracheophyta</taxon>
        <taxon>Spermatophyta</taxon>
        <taxon>Magnoliopsida</taxon>
        <taxon>eudicotyledons</taxon>
        <taxon>Gunneridae</taxon>
        <taxon>Pentapetalae</taxon>
        <taxon>rosids</taxon>
        <taxon>fabids</taxon>
        <taxon>Fabales</taxon>
        <taxon>Fabaceae</taxon>
        <taxon>Papilionoideae</taxon>
        <taxon>50 kb inversion clade</taxon>
        <taxon>NPAAA clade</taxon>
        <taxon>Hologalegina</taxon>
        <taxon>IRL clade</taxon>
        <taxon>Trifolieae</taxon>
        <taxon>Trifolium</taxon>
    </lineage>
</organism>
<dbReference type="PANTHER" id="PTHR31499:SF80">
    <property type="entry name" value="HTH MYB-TYPE DOMAIN-CONTAINING PROTEIN"/>
    <property type="match status" value="1"/>
</dbReference>
<dbReference type="InterPro" id="IPR046955">
    <property type="entry name" value="PHR1-like"/>
</dbReference>
<protein>
    <submittedName>
        <fullName evidence="9">MYB-like hth transcriptional regulator family protein</fullName>
    </submittedName>
</protein>
<dbReference type="InterPro" id="IPR001005">
    <property type="entry name" value="SANT/Myb"/>
</dbReference>
<dbReference type="Pfam" id="PF14379">
    <property type="entry name" value="Myb_CC_LHEQLE"/>
    <property type="match status" value="1"/>
</dbReference>